<name>A0A6J4QFD3_9PSEU</name>
<reference evidence="2" key="1">
    <citation type="submission" date="2020-02" db="EMBL/GenBank/DDBJ databases">
        <authorList>
            <person name="Meier V. D."/>
        </authorList>
    </citation>
    <scope>NUCLEOTIDE SEQUENCE</scope>
    <source>
        <strain evidence="2">AVDCRST_MAG66</strain>
    </source>
</reference>
<protein>
    <submittedName>
        <fullName evidence="2">Uncharacterized protein</fullName>
    </submittedName>
</protein>
<proteinExistence type="predicted"/>
<evidence type="ECO:0000313" key="2">
    <source>
        <dbReference type="EMBL" id="CAA9442599.1"/>
    </source>
</evidence>
<accession>A0A6J4QFD3</accession>
<sequence length="52" mass="5517">MGVDRSAGSCAPRGPPSTTRKETDPCADTPGTDPHHPTHQKGDPPMRGHAWN</sequence>
<feature type="compositionally biased region" description="Basic and acidic residues" evidence="1">
    <location>
        <begin position="33"/>
        <end position="46"/>
    </location>
</feature>
<feature type="region of interest" description="Disordered" evidence="1">
    <location>
        <begin position="1"/>
        <end position="52"/>
    </location>
</feature>
<organism evidence="2">
    <name type="scientific">uncultured Pseudonocardia sp</name>
    <dbReference type="NCBI Taxonomy" id="211455"/>
    <lineage>
        <taxon>Bacteria</taxon>
        <taxon>Bacillati</taxon>
        <taxon>Actinomycetota</taxon>
        <taxon>Actinomycetes</taxon>
        <taxon>Pseudonocardiales</taxon>
        <taxon>Pseudonocardiaceae</taxon>
        <taxon>Pseudonocardia</taxon>
        <taxon>environmental samples</taxon>
    </lineage>
</organism>
<dbReference type="AlphaFoldDB" id="A0A6J4QFD3"/>
<gene>
    <name evidence="2" type="ORF">AVDCRST_MAG66-4106</name>
</gene>
<dbReference type="EMBL" id="CADCUS010000563">
    <property type="protein sequence ID" value="CAA9442599.1"/>
    <property type="molecule type" value="Genomic_DNA"/>
</dbReference>
<evidence type="ECO:0000256" key="1">
    <source>
        <dbReference type="SAM" id="MobiDB-lite"/>
    </source>
</evidence>